<evidence type="ECO:0000313" key="10">
    <source>
        <dbReference type="EMBL" id="MDN4481898.1"/>
    </source>
</evidence>
<feature type="non-terminal residue" evidence="10">
    <location>
        <position position="178"/>
    </location>
</feature>
<dbReference type="InterPro" id="IPR040982">
    <property type="entry name" value="DNA_pol3_finger"/>
</dbReference>
<evidence type="ECO:0000256" key="7">
    <source>
        <dbReference type="ARBA" id="ARBA00023204"/>
    </source>
</evidence>
<keyword evidence="3" id="KW-0548">Nucleotidyltransferase</keyword>
<reference evidence="10" key="1">
    <citation type="submission" date="2023-06" db="EMBL/GenBank/DDBJ databases">
        <title>Egi l300058.</title>
        <authorList>
            <person name="Gao L."/>
            <person name="Fang B.-Z."/>
            <person name="Li W.-J."/>
        </authorList>
    </citation>
    <scope>NUCLEOTIDE SEQUENCE</scope>
    <source>
        <strain evidence="10">EGI L300058</strain>
    </source>
</reference>
<dbReference type="Pfam" id="PF17657">
    <property type="entry name" value="DNA_pol3_finger"/>
    <property type="match status" value="1"/>
</dbReference>
<evidence type="ECO:0000256" key="5">
    <source>
        <dbReference type="ARBA" id="ARBA00022763"/>
    </source>
</evidence>
<keyword evidence="7" id="KW-0234">DNA repair</keyword>
<keyword evidence="1" id="KW-0963">Cytoplasm</keyword>
<keyword evidence="5" id="KW-0227">DNA damage</keyword>
<evidence type="ECO:0000313" key="11">
    <source>
        <dbReference type="Proteomes" id="UP001172708"/>
    </source>
</evidence>
<dbReference type="PANTHER" id="PTHR32294">
    <property type="entry name" value="DNA POLYMERASE III SUBUNIT ALPHA"/>
    <property type="match status" value="1"/>
</dbReference>
<evidence type="ECO:0000256" key="1">
    <source>
        <dbReference type="ARBA" id="ARBA00022490"/>
    </source>
</evidence>
<keyword evidence="2" id="KW-0808">Transferase</keyword>
<dbReference type="InterPro" id="IPR011708">
    <property type="entry name" value="DNA_pol3_alpha_NTPase_dom"/>
</dbReference>
<comment type="caution">
    <text evidence="10">The sequence shown here is derived from an EMBL/GenBank/DDBJ whole genome shotgun (WGS) entry which is preliminary data.</text>
</comment>
<feature type="domain" description="Bacterial DNA polymerase III alpha subunit NTPase" evidence="8">
    <location>
        <begin position="1"/>
        <end position="114"/>
    </location>
</feature>
<keyword evidence="6" id="KW-0239">DNA-directed DNA polymerase</keyword>
<dbReference type="Pfam" id="PF07733">
    <property type="entry name" value="DNA_pol3_alpha"/>
    <property type="match status" value="1"/>
</dbReference>
<keyword evidence="11" id="KW-1185">Reference proteome</keyword>
<evidence type="ECO:0000256" key="4">
    <source>
        <dbReference type="ARBA" id="ARBA00022705"/>
    </source>
</evidence>
<evidence type="ECO:0000256" key="3">
    <source>
        <dbReference type="ARBA" id="ARBA00022695"/>
    </source>
</evidence>
<name>A0ABT8GKD5_9MICO</name>
<dbReference type="Proteomes" id="UP001172708">
    <property type="component" value="Unassembled WGS sequence"/>
</dbReference>
<dbReference type="InterPro" id="IPR004805">
    <property type="entry name" value="DnaE2/DnaE/PolC"/>
</dbReference>
<evidence type="ECO:0000259" key="9">
    <source>
        <dbReference type="Pfam" id="PF17657"/>
    </source>
</evidence>
<dbReference type="PANTHER" id="PTHR32294:SF4">
    <property type="entry name" value="ERROR-PRONE DNA POLYMERASE"/>
    <property type="match status" value="1"/>
</dbReference>
<accession>A0ABT8GKD5</accession>
<feature type="non-terminal residue" evidence="10">
    <location>
        <position position="1"/>
    </location>
</feature>
<organism evidence="10 11">
    <name type="scientific">Demequina muriae</name>
    <dbReference type="NCBI Taxonomy" id="3051664"/>
    <lineage>
        <taxon>Bacteria</taxon>
        <taxon>Bacillati</taxon>
        <taxon>Actinomycetota</taxon>
        <taxon>Actinomycetes</taxon>
        <taxon>Micrococcales</taxon>
        <taxon>Demequinaceae</taxon>
        <taxon>Demequina</taxon>
    </lineage>
</organism>
<feature type="domain" description="DNA polymerase III alpha subunit finger" evidence="9">
    <location>
        <begin position="117"/>
        <end position="178"/>
    </location>
</feature>
<protein>
    <submittedName>
        <fullName evidence="10">Error-prone DNA polymerase</fullName>
    </submittedName>
</protein>
<sequence length="178" mass="19722">IRDVARALGMSPELAGELSSTLDRWSGEVPPSDRLRERGFDPDTPLIRQVLALTVQLIGFPRHLSQHPGGFVISEHPLSTLVPVENTAMDGRTVIQWNKDDLDTLGMLKVDCLALGMLTALRKTFDLLKANGRGDYTIAGINKDHKDDKPTYDMISRADTIGVFQIESRAQMAMLPRL</sequence>
<gene>
    <name evidence="10" type="ORF">QQX02_13285</name>
</gene>
<evidence type="ECO:0000256" key="2">
    <source>
        <dbReference type="ARBA" id="ARBA00022679"/>
    </source>
</evidence>
<evidence type="ECO:0000259" key="8">
    <source>
        <dbReference type="Pfam" id="PF07733"/>
    </source>
</evidence>
<keyword evidence="4" id="KW-0235">DNA replication</keyword>
<proteinExistence type="predicted"/>
<evidence type="ECO:0000256" key="6">
    <source>
        <dbReference type="ARBA" id="ARBA00022932"/>
    </source>
</evidence>
<dbReference type="EMBL" id="JAUHQA010000046">
    <property type="protein sequence ID" value="MDN4481898.1"/>
    <property type="molecule type" value="Genomic_DNA"/>
</dbReference>